<dbReference type="AlphaFoldDB" id="A0A7W6BXG6"/>
<dbReference type="RefSeq" id="WP_090960324.1">
    <property type="nucleotide sequence ID" value="NZ_FOOA01000003.1"/>
</dbReference>
<evidence type="ECO:0000256" key="1">
    <source>
        <dbReference type="ARBA" id="ARBA00004533"/>
    </source>
</evidence>
<gene>
    <name evidence="7" type="ORF">GGR05_001645</name>
</gene>
<name>A0A7W6BXG6_9HYPH</name>
<dbReference type="PANTHER" id="PTHR30606">
    <property type="entry name" value="LIPID A BIOSYNTHESIS LAUROYL ACYLTRANSFERASE"/>
    <property type="match status" value="1"/>
</dbReference>
<evidence type="ECO:0000256" key="6">
    <source>
        <dbReference type="ARBA" id="ARBA00023315"/>
    </source>
</evidence>
<dbReference type="EC" id="2.3.1.241" evidence="7"/>
<keyword evidence="5" id="KW-0472">Membrane</keyword>
<dbReference type="Proteomes" id="UP000531216">
    <property type="component" value="Unassembled WGS sequence"/>
</dbReference>
<evidence type="ECO:0000313" key="7">
    <source>
        <dbReference type="EMBL" id="MBB3935501.1"/>
    </source>
</evidence>
<keyword evidence="4 7" id="KW-0808">Transferase</keyword>
<dbReference type="GO" id="GO:0009247">
    <property type="term" value="P:glycolipid biosynthetic process"/>
    <property type="evidence" value="ECO:0007669"/>
    <property type="project" value="UniProtKB-ARBA"/>
</dbReference>
<comment type="subcellular location">
    <subcellularLocation>
        <location evidence="1">Cell inner membrane</location>
    </subcellularLocation>
</comment>
<dbReference type="CDD" id="cd07984">
    <property type="entry name" value="LPLAT_LABLAT-like"/>
    <property type="match status" value="1"/>
</dbReference>
<dbReference type="Pfam" id="PF03279">
    <property type="entry name" value="Lip_A_acyltrans"/>
    <property type="match status" value="1"/>
</dbReference>
<reference evidence="7 8" key="1">
    <citation type="submission" date="2020-08" db="EMBL/GenBank/DDBJ databases">
        <title>Genomic Encyclopedia of Type Strains, Phase IV (KMG-IV): sequencing the most valuable type-strain genomes for metagenomic binning, comparative biology and taxonomic classification.</title>
        <authorList>
            <person name="Goeker M."/>
        </authorList>
    </citation>
    <scope>NUCLEOTIDE SEQUENCE [LARGE SCALE GENOMIC DNA]</scope>
    <source>
        <strain evidence="7 8">DSM 25024</strain>
    </source>
</reference>
<keyword evidence="8" id="KW-1185">Reference proteome</keyword>
<dbReference type="PANTHER" id="PTHR30606:SF9">
    <property type="entry name" value="LIPID A BIOSYNTHESIS LAUROYLTRANSFERASE"/>
    <property type="match status" value="1"/>
</dbReference>
<comment type="caution">
    <text evidence="7">The sequence shown here is derived from an EMBL/GenBank/DDBJ whole genome shotgun (WGS) entry which is preliminary data.</text>
</comment>
<evidence type="ECO:0000313" key="8">
    <source>
        <dbReference type="Proteomes" id="UP000531216"/>
    </source>
</evidence>
<proteinExistence type="predicted"/>
<evidence type="ECO:0000256" key="4">
    <source>
        <dbReference type="ARBA" id="ARBA00022679"/>
    </source>
</evidence>
<evidence type="ECO:0000256" key="2">
    <source>
        <dbReference type="ARBA" id="ARBA00022475"/>
    </source>
</evidence>
<accession>A0A7W6BXG6</accession>
<dbReference type="GO" id="GO:0008913">
    <property type="term" value="F:Kdo2-lipid IVA acyltransferase activity"/>
    <property type="evidence" value="ECO:0007669"/>
    <property type="project" value="UniProtKB-EC"/>
</dbReference>
<dbReference type="NCBIfam" id="NF005120">
    <property type="entry name" value="PRK06553.1"/>
    <property type="match status" value="1"/>
</dbReference>
<evidence type="ECO:0000256" key="3">
    <source>
        <dbReference type="ARBA" id="ARBA00022519"/>
    </source>
</evidence>
<keyword evidence="2" id="KW-1003">Cell membrane</keyword>
<sequence>MSGRLLERVWKRQRQSRDWLVAQALFAMLAVLRQFPARKGLAFADRLARWIGPKTSRHRIAIENLTLAYPEKSAAEIEDIARRNWGQMGRIAAEYVFLDEIFDFDPAREPGTGMVEVEGIDLFLRLRDNPKPIIFFTAHLGSFELLPICAATFGLNLTALFRQPNNRYIARKVLSARRTRGGHLVPSKAGAAWALAGTLEAGGNVGMLVDQKFKRGEPTTFFGRPCRTNPLVPKLARKFDCDIHPARCVRLPGGRYRLSLEPRLELKRSANGEIDVAGSCQQLNDVVERWVRENPDQWMWFHRRWQV</sequence>
<dbReference type="OrthoDB" id="9801955at2"/>
<dbReference type="EMBL" id="JACIDO010000003">
    <property type="protein sequence ID" value="MBB3935501.1"/>
    <property type="molecule type" value="Genomic_DNA"/>
</dbReference>
<keyword evidence="3" id="KW-0997">Cell inner membrane</keyword>
<dbReference type="InterPro" id="IPR004960">
    <property type="entry name" value="LipA_acyltrans"/>
</dbReference>
<protein>
    <submittedName>
        <fullName evidence="7">KDO2-lipid IV(A) lauroyltransferase</fullName>
        <ecNumber evidence="7">2.3.1.241</ecNumber>
    </submittedName>
</protein>
<keyword evidence="6 7" id="KW-0012">Acyltransferase</keyword>
<evidence type="ECO:0000256" key="5">
    <source>
        <dbReference type="ARBA" id="ARBA00023136"/>
    </source>
</evidence>
<organism evidence="7 8">
    <name type="scientific">Aureimonas phyllosphaerae</name>
    <dbReference type="NCBI Taxonomy" id="1166078"/>
    <lineage>
        <taxon>Bacteria</taxon>
        <taxon>Pseudomonadati</taxon>
        <taxon>Pseudomonadota</taxon>
        <taxon>Alphaproteobacteria</taxon>
        <taxon>Hyphomicrobiales</taxon>
        <taxon>Aurantimonadaceae</taxon>
        <taxon>Aureimonas</taxon>
    </lineage>
</organism>
<dbReference type="GO" id="GO:0005886">
    <property type="term" value="C:plasma membrane"/>
    <property type="evidence" value="ECO:0007669"/>
    <property type="project" value="UniProtKB-SubCell"/>
</dbReference>